<dbReference type="GO" id="GO:0016491">
    <property type="term" value="F:oxidoreductase activity"/>
    <property type="evidence" value="ECO:0007669"/>
    <property type="project" value="InterPro"/>
</dbReference>
<gene>
    <name evidence="4" type="ORF">A1Q1_04058</name>
</gene>
<dbReference type="AlphaFoldDB" id="J4U9A6"/>
<evidence type="ECO:0000313" key="5">
    <source>
        <dbReference type="Proteomes" id="UP000002748"/>
    </source>
</evidence>
<feature type="domain" description="3-hydroxyisobutyrate dehydrogenase-like NAD-binding" evidence="3">
    <location>
        <begin position="366"/>
        <end position="486"/>
    </location>
</feature>
<dbReference type="PANTHER" id="PTHR43060">
    <property type="entry name" value="3-HYDROXYISOBUTYRATE DEHYDROGENASE-LIKE 1, MITOCHONDRIAL-RELATED"/>
    <property type="match status" value="1"/>
</dbReference>
<dbReference type="GO" id="GO:0050661">
    <property type="term" value="F:NADP binding"/>
    <property type="evidence" value="ECO:0007669"/>
    <property type="project" value="InterPro"/>
</dbReference>
<dbReference type="Pfam" id="PF03446">
    <property type="entry name" value="NAD_binding_2"/>
    <property type="match status" value="1"/>
</dbReference>
<dbReference type="PANTHER" id="PTHR43060:SF17">
    <property type="entry name" value="L-THREONATE DEHYDROGENASE"/>
    <property type="match status" value="1"/>
</dbReference>
<evidence type="ECO:0000256" key="1">
    <source>
        <dbReference type="SAM" id="MobiDB-lite"/>
    </source>
</evidence>
<dbReference type="RefSeq" id="XP_014177910.1">
    <property type="nucleotide sequence ID" value="XM_014322435.1"/>
</dbReference>
<dbReference type="GeneID" id="25987571"/>
<dbReference type="Gene3D" id="3.40.50.720">
    <property type="entry name" value="NAD(P)-binding Rossmann-like Domain"/>
    <property type="match status" value="1"/>
</dbReference>
<dbReference type="SUPFAM" id="SSF51735">
    <property type="entry name" value="NAD(P)-binding Rossmann-fold domains"/>
    <property type="match status" value="1"/>
</dbReference>
<dbReference type="GO" id="GO:0051287">
    <property type="term" value="F:NAD binding"/>
    <property type="evidence" value="ECO:0007669"/>
    <property type="project" value="InterPro"/>
</dbReference>
<sequence length="509" mass="52531">MTHTQSPKDVLELRAKYAVVVGTPTVERVQHIHAVNPQTHVGVIVLLPSSGLRAVASGIFARPLPKGFFLGEDQTLAPAYAVVEGALAALNTSVAREAYTLAVEGGLDMRTLSEALGSGAGGSAGFNALWGPLLSGESAETQLRNAAEALSSALALASEIRFYAPLMALARQSLGPVTPNPTVKRKEGKAAKHPESQEPSKVAFIGLGSMGLPMAKHLHALPEVVGYDVSPVGREAFKESGGRVADSAADCASGAEVLVLMVVNVAQAEDVLLASGALTALAPGACVLFMATGAPGDVLRMQERLTAVRTDVALLDVPVSGGTPRAASGELTLFCGGLEGAPPETAAKARAVLHRLGSIVSLGAVGAGSAAKLSNQHLAGCGISSVAETLAFATALGLPGRLTRELLLQGPARSWMLGHRGGNMLAGLRQPPTSAVTIFVKDMGIVVSEATRRNVSVPLAATVQQQFVFCASVGWDRDDDSGLVRIWELAGIDSPSKLKLSVRSRYGIF</sequence>
<dbReference type="Pfam" id="PF14833">
    <property type="entry name" value="NAD_binding_11"/>
    <property type="match status" value="1"/>
</dbReference>
<evidence type="ECO:0000259" key="3">
    <source>
        <dbReference type="Pfam" id="PF14833"/>
    </source>
</evidence>
<dbReference type="InterPro" id="IPR002204">
    <property type="entry name" value="3-OH-isobutyrate_DH-rel_CS"/>
</dbReference>
<dbReference type="KEGG" id="tasa:A1Q1_04058"/>
<reference evidence="4 5" key="1">
    <citation type="journal article" date="2012" name="Eukaryot. Cell">
        <title>Draft genome sequence of CBS 2479, the standard type strain of Trichosporon asahii.</title>
        <authorList>
            <person name="Yang R.Y."/>
            <person name="Li H.T."/>
            <person name="Zhu H."/>
            <person name="Zhou G.P."/>
            <person name="Wang M."/>
            <person name="Wang L."/>
        </authorList>
    </citation>
    <scope>NUCLEOTIDE SEQUENCE [LARGE SCALE GENOMIC DNA]</scope>
    <source>
        <strain evidence="5">ATCC 90039 / CBS 2479 / JCM 2466 / KCTC 7840 / NCYC 2677 / UAMH 7654</strain>
    </source>
</reference>
<feature type="domain" description="6-phosphogluconate dehydrogenase NADP-binding" evidence="2">
    <location>
        <begin position="201"/>
        <end position="360"/>
    </location>
</feature>
<dbReference type="Proteomes" id="UP000002748">
    <property type="component" value="Unassembled WGS sequence"/>
</dbReference>
<evidence type="ECO:0000259" key="2">
    <source>
        <dbReference type="Pfam" id="PF03446"/>
    </source>
</evidence>
<dbReference type="SUPFAM" id="SSF48179">
    <property type="entry name" value="6-phosphogluconate dehydrogenase C-terminal domain-like"/>
    <property type="match status" value="2"/>
</dbReference>
<dbReference type="InterPro" id="IPR006115">
    <property type="entry name" value="6PGDH_NADP-bd"/>
</dbReference>
<name>J4U9A6_TRIAS</name>
<comment type="caution">
    <text evidence="4">The sequence shown here is derived from an EMBL/GenBank/DDBJ whole genome shotgun (WGS) entry which is preliminary data.</text>
</comment>
<feature type="region of interest" description="Disordered" evidence="1">
    <location>
        <begin position="177"/>
        <end position="197"/>
    </location>
</feature>
<dbReference type="EMBL" id="ALBS01000261">
    <property type="protein sequence ID" value="EJT47200.1"/>
    <property type="molecule type" value="Genomic_DNA"/>
</dbReference>
<accession>J4U9A6</accession>
<organism evidence="4 5">
    <name type="scientific">Trichosporon asahii var. asahii (strain ATCC 90039 / CBS 2479 / JCM 2466 / KCTC 7840 / NBRC 103889/ NCYC 2677 / UAMH 7654)</name>
    <name type="common">Yeast</name>
    <dbReference type="NCBI Taxonomy" id="1186058"/>
    <lineage>
        <taxon>Eukaryota</taxon>
        <taxon>Fungi</taxon>
        <taxon>Dikarya</taxon>
        <taxon>Basidiomycota</taxon>
        <taxon>Agaricomycotina</taxon>
        <taxon>Tremellomycetes</taxon>
        <taxon>Trichosporonales</taxon>
        <taxon>Trichosporonaceae</taxon>
        <taxon>Trichosporon</taxon>
    </lineage>
</organism>
<dbReference type="PROSITE" id="PS00895">
    <property type="entry name" value="3_HYDROXYISOBUT_DH"/>
    <property type="match status" value="1"/>
</dbReference>
<dbReference type="InterPro" id="IPR036291">
    <property type="entry name" value="NAD(P)-bd_dom_sf"/>
</dbReference>
<dbReference type="InterPro" id="IPR013328">
    <property type="entry name" value="6PGD_dom2"/>
</dbReference>
<dbReference type="HOGENOM" id="CLU_535493_0_0_1"/>
<dbReference type="OrthoDB" id="435038at2759"/>
<evidence type="ECO:0008006" key="6">
    <source>
        <dbReference type="Google" id="ProtNLM"/>
    </source>
</evidence>
<protein>
    <recommendedName>
        <fullName evidence="6">3-hydroxyisobutyrate dehydrogenase</fullName>
    </recommendedName>
</protein>
<dbReference type="Gene3D" id="1.10.1040.10">
    <property type="entry name" value="N-(1-d-carboxylethyl)-l-norvaline Dehydrogenase, domain 2"/>
    <property type="match status" value="2"/>
</dbReference>
<evidence type="ECO:0000313" key="4">
    <source>
        <dbReference type="EMBL" id="EJT47200.1"/>
    </source>
</evidence>
<dbReference type="VEuPathDB" id="FungiDB:A1Q1_04058"/>
<feature type="compositionally biased region" description="Basic and acidic residues" evidence="1">
    <location>
        <begin position="184"/>
        <end position="197"/>
    </location>
</feature>
<dbReference type="InterPro" id="IPR008927">
    <property type="entry name" value="6-PGluconate_DH-like_C_sf"/>
</dbReference>
<proteinExistence type="predicted"/>
<dbReference type="InterPro" id="IPR029154">
    <property type="entry name" value="HIBADH-like_NADP-bd"/>
</dbReference>